<evidence type="ECO:0000256" key="11">
    <source>
        <dbReference type="ARBA" id="ARBA00044884"/>
    </source>
</evidence>
<feature type="transmembrane region" description="Helical" evidence="25">
    <location>
        <begin position="26"/>
        <end position="44"/>
    </location>
</feature>
<evidence type="ECO:0000256" key="1">
    <source>
        <dbReference type="ARBA" id="ARBA00004155"/>
    </source>
</evidence>
<evidence type="ECO:0000256" key="23">
    <source>
        <dbReference type="ARBA" id="ARBA00045709"/>
    </source>
</evidence>
<evidence type="ECO:0000256" key="3">
    <source>
        <dbReference type="ARBA" id="ARBA00022448"/>
    </source>
</evidence>
<evidence type="ECO:0000256" key="12">
    <source>
        <dbReference type="ARBA" id="ARBA00044891"/>
    </source>
</evidence>
<feature type="transmembrane region" description="Helical" evidence="25">
    <location>
        <begin position="124"/>
        <end position="142"/>
    </location>
</feature>
<evidence type="ECO:0000256" key="24">
    <source>
        <dbReference type="ARBA" id="ARBA00046376"/>
    </source>
</evidence>
<comment type="catalytic activity">
    <reaction evidence="12">
        <text>L-lysyl-L-alpha-amino acid(out) = L-lysyl-L-alpha-amino acid(in)</text>
        <dbReference type="Rhea" id="RHEA:79387"/>
        <dbReference type="ChEBI" id="CHEBI:229965"/>
    </reaction>
</comment>
<comment type="subcellular location">
    <subcellularLocation>
        <location evidence="1">Lysosome membrane</location>
        <topology evidence="1">Multi-pass membrane protein</topology>
    </subcellularLocation>
</comment>
<dbReference type="Proteomes" id="UP001196068">
    <property type="component" value="Unassembled WGS sequence"/>
</dbReference>
<dbReference type="EMBL" id="JAAEDH010000001">
    <property type="protein sequence ID" value="MBR0653676.1"/>
    <property type="molecule type" value="Genomic_DNA"/>
</dbReference>
<evidence type="ECO:0000313" key="28">
    <source>
        <dbReference type="Proteomes" id="UP001196068"/>
    </source>
</evidence>
<comment type="catalytic activity">
    <reaction evidence="15">
        <text>L-arginyl-L-alpha-amino acid(out) = L-arginyl-L-alpha-amino acid(in)</text>
        <dbReference type="Rhea" id="RHEA:79371"/>
        <dbReference type="ChEBI" id="CHEBI:84315"/>
    </reaction>
</comment>
<feature type="transmembrane region" description="Helical" evidence="25">
    <location>
        <begin position="392"/>
        <end position="414"/>
    </location>
</feature>
<evidence type="ECO:0000256" key="8">
    <source>
        <dbReference type="ARBA" id="ARBA00044876"/>
    </source>
</evidence>
<comment type="catalytic activity">
    <reaction evidence="17">
        <text>L-arginyl-glycine(out) = L-arginyl-glycine(in)</text>
        <dbReference type="Rhea" id="RHEA:79391"/>
        <dbReference type="ChEBI" id="CHEBI:229955"/>
    </reaction>
</comment>
<sequence length="424" mass="44116">MAETIAIAPPLLLAPPRATAAEPRTMYIIAWALCLVFYFLQYAIRSAPGVMIPELTAAFGLTTLGVSALLGMYYYTYAGFALISGASLDRFGAKLPIFIGLLATAAGSVLFGLGSISSVEGGRLLQGAGSAFAFTGAVYLAVHGFSAKWLATAVGFTQLAGMLGGFAGQFAVGPLVHGPIAWQSFWFIAGAAVAIVAVLMLIVTPANHEPAKGSIWTMFAPFKVVLANPQSWLCGLIGGLLFMPTTIGDMIWGVPFLHLGEGVATGEAVTRASMVPLGWVIGAPLLGYIADRMGRRKPALYGGIALMLLSGVGIAWFGHVIPPYLGGLVFGIGSGAAMIPYAMIKEANPDRVKGSATGAMNFLVFSCSALLAPAFGYALMRIANGAPLSADVFAQANFIWLGAILLALVLTFVLRETGAKEVRA</sequence>
<evidence type="ECO:0000256" key="4">
    <source>
        <dbReference type="ARBA" id="ARBA00022692"/>
    </source>
</evidence>
<feature type="transmembrane region" description="Helical" evidence="25">
    <location>
        <begin position="272"/>
        <end position="290"/>
    </location>
</feature>
<comment type="catalytic activity">
    <reaction evidence="8">
        <text>L-lysyl-L-alanine(out) = L-lysyl-L-alanine(in)</text>
        <dbReference type="Rhea" id="RHEA:79399"/>
        <dbReference type="ChEBI" id="CHEBI:229954"/>
    </reaction>
</comment>
<feature type="transmembrane region" description="Helical" evidence="25">
    <location>
        <begin position="324"/>
        <end position="344"/>
    </location>
</feature>
<dbReference type="AlphaFoldDB" id="A0AAF1JUH8"/>
<feature type="transmembrane region" description="Helical" evidence="25">
    <location>
        <begin position="299"/>
        <end position="318"/>
    </location>
</feature>
<evidence type="ECO:0000313" key="27">
    <source>
        <dbReference type="EMBL" id="MBR0653676.1"/>
    </source>
</evidence>
<feature type="transmembrane region" description="Helical" evidence="25">
    <location>
        <begin position="232"/>
        <end position="252"/>
    </location>
</feature>
<dbReference type="GO" id="GO:0022857">
    <property type="term" value="F:transmembrane transporter activity"/>
    <property type="evidence" value="ECO:0007669"/>
    <property type="project" value="InterPro"/>
</dbReference>
<dbReference type="PROSITE" id="PS00216">
    <property type="entry name" value="SUGAR_TRANSPORT_1"/>
    <property type="match status" value="1"/>
</dbReference>
<comment type="catalytic activity">
    <reaction evidence="11">
        <text>L-alpha-aminoacyl-L-histidine(out) = L-alpha-aminoacyl-L-histidine(in)</text>
        <dbReference type="Rhea" id="RHEA:79375"/>
        <dbReference type="ChEBI" id="CHEBI:229967"/>
    </reaction>
</comment>
<keyword evidence="6 25" id="KW-0472">Membrane</keyword>
<protein>
    <recommendedName>
        <fullName evidence="21">Lysosomal dipeptide transporter MFSD1</fullName>
    </recommendedName>
    <alternativeName>
        <fullName evidence="22">Major facilitator superfamily domain-containing protein 1</fullName>
    </alternativeName>
</protein>
<evidence type="ECO:0000259" key="26">
    <source>
        <dbReference type="PROSITE" id="PS50850"/>
    </source>
</evidence>
<comment type="catalytic activity">
    <reaction evidence="16">
        <text>L-lysyl-L-lysine(out) = L-lysyl-L-lysine(in)</text>
        <dbReference type="Rhea" id="RHEA:79403"/>
        <dbReference type="ChEBI" id="CHEBI:229956"/>
    </reaction>
</comment>
<evidence type="ECO:0000256" key="14">
    <source>
        <dbReference type="ARBA" id="ARBA00044898"/>
    </source>
</evidence>
<comment type="catalytic activity">
    <reaction evidence="14">
        <text>L-aspartyl-L-lysine(out) = L-aspartyl-L-lysine(in)</text>
        <dbReference type="Rhea" id="RHEA:79411"/>
        <dbReference type="ChEBI" id="CHEBI:229953"/>
    </reaction>
</comment>
<comment type="caution">
    <text evidence="27">The sequence shown here is derived from an EMBL/GenBank/DDBJ whole genome shotgun (WGS) entry which is preliminary data.</text>
</comment>
<dbReference type="GO" id="GO:0005765">
    <property type="term" value="C:lysosomal membrane"/>
    <property type="evidence" value="ECO:0007669"/>
    <property type="project" value="UniProtKB-SubCell"/>
</dbReference>
<evidence type="ECO:0000256" key="15">
    <source>
        <dbReference type="ARBA" id="ARBA00044899"/>
    </source>
</evidence>
<dbReference type="SUPFAM" id="SSF103473">
    <property type="entry name" value="MFS general substrate transporter"/>
    <property type="match status" value="1"/>
</dbReference>
<evidence type="ECO:0000256" key="20">
    <source>
        <dbReference type="ARBA" id="ARBA00044924"/>
    </source>
</evidence>
<keyword evidence="4 25" id="KW-0812">Transmembrane</keyword>
<keyword evidence="7" id="KW-0458">Lysosome</keyword>
<gene>
    <name evidence="27" type="ORF">GXW79_01150</name>
</gene>
<evidence type="ECO:0000256" key="16">
    <source>
        <dbReference type="ARBA" id="ARBA00044900"/>
    </source>
</evidence>
<evidence type="ECO:0000256" key="25">
    <source>
        <dbReference type="SAM" id="Phobius"/>
    </source>
</evidence>
<proteinExistence type="inferred from homology"/>
<evidence type="ECO:0000256" key="19">
    <source>
        <dbReference type="ARBA" id="ARBA00044919"/>
    </source>
</evidence>
<comment type="similarity">
    <text evidence="2">Belongs to the major facilitator superfamily.</text>
</comment>
<keyword evidence="28" id="KW-1185">Reference proteome</keyword>
<dbReference type="PROSITE" id="PS50850">
    <property type="entry name" value="MFS"/>
    <property type="match status" value="1"/>
</dbReference>
<name>A0AAF1JUH8_9PROT</name>
<dbReference type="Pfam" id="PF07690">
    <property type="entry name" value="MFS_1"/>
    <property type="match status" value="1"/>
</dbReference>
<reference evidence="27" key="1">
    <citation type="submission" date="2020-01" db="EMBL/GenBank/DDBJ databases">
        <authorList>
            <person name="Rat A."/>
        </authorList>
    </citation>
    <scope>NUCLEOTIDE SEQUENCE</scope>
    <source>
        <strain evidence="27">LMG 28251</strain>
    </source>
</reference>
<evidence type="ECO:0000256" key="17">
    <source>
        <dbReference type="ARBA" id="ARBA00044903"/>
    </source>
</evidence>
<evidence type="ECO:0000256" key="13">
    <source>
        <dbReference type="ARBA" id="ARBA00044893"/>
    </source>
</evidence>
<comment type="catalytic activity">
    <reaction evidence="20">
        <text>L-lysyl-glycine(out) = L-lysyl-glycine(in)</text>
        <dbReference type="Rhea" id="RHEA:79407"/>
        <dbReference type="ChEBI" id="CHEBI:191202"/>
    </reaction>
</comment>
<evidence type="ECO:0000256" key="6">
    <source>
        <dbReference type="ARBA" id="ARBA00023136"/>
    </source>
</evidence>
<comment type="catalytic activity">
    <reaction evidence="10">
        <text>L-alpha-aminoacyl-L-arginine(out) = L-alpha-aminoacyl-L-arginine(in)</text>
        <dbReference type="Rhea" id="RHEA:79367"/>
        <dbReference type="ChEBI" id="CHEBI:229968"/>
    </reaction>
</comment>
<comment type="catalytic activity">
    <reaction evidence="9">
        <text>L-histidyl-glycine(out) = L-histidyl-glycine(in)</text>
        <dbReference type="Rhea" id="RHEA:79395"/>
        <dbReference type="ChEBI" id="CHEBI:229957"/>
    </reaction>
</comment>
<keyword evidence="3" id="KW-0813">Transport</keyword>
<comment type="catalytic activity">
    <reaction evidence="18">
        <text>L-histidyl-L-alpha-amino acid(out) = L-histidyl-L-alpha-amino acid(in)</text>
        <dbReference type="Rhea" id="RHEA:79379"/>
        <dbReference type="ChEBI" id="CHEBI:229964"/>
    </reaction>
</comment>
<organism evidence="27 28">
    <name type="scientific">Plastoroseomonas arctica</name>
    <dbReference type="NCBI Taxonomy" id="1509237"/>
    <lineage>
        <taxon>Bacteria</taxon>
        <taxon>Pseudomonadati</taxon>
        <taxon>Pseudomonadota</taxon>
        <taxon>Alphaproteobacteria</taxon>
        <taxon>Acetobacterales</taxon>
        <taxon>Acetobacteraceae</taxon>
        <taxon>Plastoroseomonas</taxon>
    </lineage>
</organism>
<accession>A0AAF1JUH8</accession>
<reference evidence="27" key="2">
    <citation type="journal article" date="2021" name="Syst. Appl. Microbiol.">
        <title>Roseomonas hellenica sp. nov., isolated from roots of wild-growing Alkanna tinctoria.</title>
        <authorList>
            <person name="Rat A."/>
            <person name="Naranjo H.D."/>
            <person name="Lebbe L."/>
            <person name="Cnockaert M."/>
            <person name="Krigas N."/>
            <person name="Grigoriadou K."/>
            <person name="Maloupa E."/>
            <person name="Willems A."/>
        </authorList>
    </citation>
    <scope>NUCLEOTIDE SEQUENCE</scope>
    <source>
        <strain evidence="27">LMG 28251</strain>
    </source>
</reference>
<dbReference type="InterPro" id="IPR036259">
    <property type="entry name" value="MFS_trans_sf"/>
</dbReference>
<evidence type="ECO:0000256" key="9">
    <source>
        <dbReference type="ARBA" id="ARBA00044878"/>
    </source>
</evidence>
<keyword evidence="5 25" id="KW-1133">Transmembrane helix</keyword>
<comment type="catalytic activity">
    <reaction evidence="13">
        <text>L-alpha-aminoacyl-L-lysine(out) = L-alpha-aminoacyl-L-lysine(in)</text>
        <dbReference type="Rhea" id="RHEA:79383"/>
        <dbReference type="ChEBI" id="CHEBI:229966"/>
    </reaction>
</comment>
<feature type="transmembrane region" description="Helical" evidence="25">
    <location>
        <begin position="56"/>
        <end position="83"/>
    </location>
</feature>
<feature type="transmembrane region" description="Helical" evidence="25">
    <location>
        <begin position="149"/>
        <end position="172"/>
    </location>
</feature>
<comment type="catalytic activity">
    <reaction evidence="19">
        <text>L-alanyl-L-lysine(out) = L-alanyl-L-lysine(in)</text>
        <dbReference type="Rhea" id="RHEA:79415"/>
        <dbReference type="ChEBI" id="CHEBI:192470"/>
    </reaction>
</comment>
<evidence type="ECO:0000256" key="21">
    <source>
        <dbReference type="ARBA" id="ARBA00044985"/>
    </source>
</evidence>
<comment type="function">
    <text evidence="23">Lysosomal dipeptide uniporter that selectively exports lysine, arginine or histidine-containing dipeptides with a net positive charge from the lysosome lumen into the cytosol. Could play a role in a specific type of protein O-glycosylation indirectly regulating macrophages migration and tissue invasion. Also essential for liver homeostasis.</text>
</comment>
<dbReference type="InterPro" id="IPR020846">
    <property type="entry name" value="MFS_dom"/>
</dbReference>
<dbReference type="InterPro" id="IPR005829">
    <property type="entry name" value="Sugar_transporter_CS"/>
</dbReference>
<dbReference type="PANTHER" id="PTHR23512">
    <property type="entry name" value="MAJOR FACILITATOR SUPERFAMILY DOMAIN-CONTAINING PROTEIN 1"/>
    <property type="match status" value="1"/>
</dbReference>
<dbReference type="RefSeq" id="WP_211872368.1">
    <property type="nucleotide sequence ID" value="NZ_JAAEDH010000001.1"/>
</dbReference>
<evidence type="ECO:0000256" key="7">
    <source>
        <dbReference type="ARBA" id="ARBA00023228"/>
    </source>
</evidence>
<evidence type="ECO:0000256" key="5">
    <source>
        <dbReference type="ARBA" id="ARBA00022989"/>
    </source>
</evidence>
<feature type="domain" description="Major facilitator superfamily (MFS) profile" evidence="26">
    <location>
        <begin position="26"/>
        <end position="419"/>
    </location>
</feature>
<feature type="transmembrane region" description="Helical" evidence="25">
    <location>
        <begin position="184"/>
        <end position="203"/>
    </location>
</feature>
<feature type="transmembrane region" description="Helical" evidence="25">
    <location>
        <begin position="356"/>
        <end position="380"/>
    </location>
</feature>
<dbReference type="CDD" id="cd06174">
    <property type="entry name" value="MFS"/>
    <property type="match status" value="1"/>
</dbReference>
<evidence type="ECO:0000256" key="2">
    <source>
        <dbReference type="ARBA" id="ARBA00008335"/>
    </source>
</evidence>
<comment type="subunit">
    <text evidence="24">Homodimer. Interacts with lysosomal protein GLMP (via lumenal domain); the interaction starts while both proteins are still in the endoplasmic reticulum and is required for stabilization of MFSD1 in lysosomes but has no direct effect on its targeting to lysosomes or transporter activity.</text>
</comment>
<dbReference type="PANTHER" id="PTHR23512:SF3">
    <property type="entry name" value="MAJOR FACILITATOR SUPERFAMILY DOMAIN-CONTAINING PROTEIN 1"/>
    <property type="match status" value="1"/>
</dbReference>
<dbReference type="Gene3D" id="1.20.1250.20">
    <property type="entry name" value="MFS general substrate transporter like domains"/>
    <property type="match status" value="2"/>
</dbReference>
<evidence type="ECO:0000256" key="18">
    <source>
        <dbReference type="ARBA" id="ARBA00044912"/>
    </source>
</evidence>
<evidence type="ECO:0000256" key="10">
    <source>
        <dbReference type="ARBA" id="ARBA00044881"/>
    </source>
</evidence>
<feature type="transmembrane region" description="Helical" evidence="25">
    <location>
        <begin position="95"/>
        <end position="118"/>
    </location>
</feature>
<dbReference type="InterPro" id="IPR052187">
    <property type="entry name" value="MFSD1"/>
</dbReference>
<dbReference type="InterPro" id="IPR011701">
    <property type="entry name" value="MFS"/>
</dbReference>
<evidence type="ECO:0000256" key="22">
    <source>
        <dbReference type="ARBA" id="ARBA00045018"/>
    </source>
</evidence>